<dbReference type="Proteomes" id="UP000593564">
    <property type="component" value="Unassembled WGS sequence"/>
</dbReference>
<keyword evidence="4" id="KW-1185">Reference proteome</keyword>
<name>A0A7J7I1N7_CAMSI</name>
<accession>A0A7J7I1N7</accession>
<comment type="caution">
    <text evidence="3">The sequence shown here is derived from an EMBL/GenBank/DDBJ whole genome shotgun (WGS) entry which is preliminary data.</text>
</comment>
<evidence type="ECO:0000313" key="4">
    <source>
        <dbReference type="Proteomes" id="UP000593564"/>
    </source>
</evidence>
<protein>
    <recommendedName>
        <fullName evidence="5">Sieve element occlusion N-terminal domain-containing protein</fullName>
    </recommendedName>
</protein>
<dbReference type="InterPro" id="IPR039299">
    <property type="entry name" value="SEOA"/>
</dbReference>
<dbReference type="PANTHER" id="PTHR33232">
    <property type="entry name" value="PROTEIN SIEVE ELEMENT OCCLUSION B-LIKE"/>
    <property type="match status" value="1"/>
</dbReference>
<dbReference type="Gene3D" id="3.40.30.10">
    <property type="entry name" value="Glutaredoxin"/>
    <property type="match status" value="1"/>
</dbReference>
<evidence type="ECO:0000259" key="1">
    <source>
        <dbReference type="Pfam" id="PF14576"/>
    </source>
</evidence>
<dbReference type="GO" id="GO:0010088">
    <property type="term" value="P:phloem development"/>
    <property type="evidence" value="ECO:0007669"/>
    <property type="project" value="InterPro"/>
</dbReference>
<organism evidence="3 4">
    <name type="scientific">Camellia sinensis</name>
    <name type="common">Tea plant</name>
    <name type="synonym">Thea sinensis</name>
    <dbReference type="NCBI Taxonomy" id="4442"/>
    <lineage>
        <taxon>Eukaryota</taxon>
        <taxon>Viridiplantae</taxon>
        <taxon>Streptophyta</taxon>
        <taxon>Embryophyta</taxon>
        <taxon>Tracheophyta</taxon>
        <taxon>Spermatophyta</taxon>
        <taxon>Magnoliopsida</taxon>
        <taxon>eudicotyledons</taxon>
        <taxon>Gunneridae</taxon>
        <taxon>Pentapetalae</taxon>
        <taxon>asterids</taxon>
        <taxon>Ericales</taxon>
        <taxon>Theaceae</taxon>
        <taxon>Camellia</taxon>
    </lineage>
</organism>
<feature type="domain" description="Sieve element occlusion C-terminal" evidence="2">
    <location>
        <begin position="554"/>
        <end position="783"/>
    </location>
</feature>
<dbReference type="PANTHER" id="PTHR33232:SF9">
    <property type="entry name" value="PROTEIN SIEVE ELEMENT OCCLUSION B"/>
    <property type="match status" value="1"/>
</dbReference>
<proteinExistence type="predicted"/>
<evidence type="ECO:0000313" key="3">
    <source>
        <dbReference type="EMBL" id="KAF5958829.1"/>
    </source>
</evidence>
<gene>
    <name evidence="3" type="ORF">HYC85_006054</name>
</gene>
<reference evidence="4" key="1">
    <citation type="journal article" date="2020" name="Nat. Commun.">
        <title>Genome assembly of wild tea tree DASZ reveals pedigree and selection history of tea varieties.</title>
        <authorList>
            <person name="Zhang W."/>
            <person name="Zhang Y."/>
            <person name="Qiu H."/>
            <person name="Guo Y."/>
            <person name="Wan H."/>
            <person name="Zhang X."/>
            <person name="Scossa F."/>
            <person name="Alseekh S."/>
            <person name="Zhang Q."/>
            <person name="Wang P."/>
            <person name="Xu L."/>
            <person name="Schmidt M.H."/>
            <person name="Jia X."/>
            <person name="Li D."/>
            <person name="Zhu A."/>
            <person name="Guo F."/>
            <person name="Chen W."/>
            <person name="Ni D."/>
            <person name="Usadel B."/>
            <person name="Fernie A.R."/>
            <person name="Wen W."/>
        </authorList>
    </citation>
    <scope>NUCLEOTIDE SEQUENCE [LARGE SCALE GENOMIC DNA]</scope>
    <source>
        <strain evidence="4">cv. G240</strain>
    </source>
</reference>
<evidence type="ECO:0000259" key="2">
    <source>
        <dbReference type="Pfam" id="PF14577"/>
    </source>
</evidence>
<feature type="domain" description="Sieve element occlusion N-terminal" evidence="1">
    <location>
        <begin position="101"/>
        <end position="388"/>
    </location>
</feature>
<dbReference type="InterPro" id="IPR027942">
    <property type="entry name" value="SEO_N"/>
</dbReference>
<dbReference type="InterPro" id="IPR027944">
    <property type="entry name" value="SEO_C"/>
</dbReference>
<reference evidence="3 4" key="2">
    <citation type="submission" date="2020-07" db="EMBL/GenBank/DDBJ databases">
        <title>Genome assembly of wild tea tree DASZ reveals pedigree and selection history of tea varieties.</title>
        <authorList>
            <person name="Zhang W."/>
        </authorList>
    </citation>
    <scope>NUCLEOTIDE SEQUENCE [LARGE SCALE GENOMIC DNA]</scope>
    <source>
        <strain evidence="4">cv. G240</strain>
        <tissue evidence="3">Leaf</tissue>
    </source>
</reference>
<evidence type="ECO:0008006" key="5">
    <source>
        <dbReference type="Google" id="ProtNLM"/>
    </source>
</evidence>
<sequence>MYDTFVAEILPSSHRSKAAPHEEITRVSCCPFRVRDYNLEACPDLPRQASIKSGLAQRESIKPTPKLFVKMSNRLLLGPGSIGSDSMQQLIKTDRGSFMASDDTVMLKQIQTTHNPDGREIDIKSILLIVEDILSRATMTVETSIVPGVHAQIENMENKTHQASVTLMLEALSYIIDRIACEMTYKSLAGVDGHQITVSLFTMLSSYSWDAKLVLALAAFALNYGEFWLLAQIYTSNQLAKSMAILKQLPFIMEHSGPLKPRFDSLNSLIKAVLDLTRCIVSFRELPSTYITQDMPALSTAMATVPTAVYWAIRGIIACATQITSLTTMGHEYVAATMEAWELSTLAHKINNIHEHLKKQLDICYQLIEDRRSIEAYEALLRVFDMIHIDNMKVLRMLIYAKDDLQPLFDGSSKRRVNLDVLRRKNVLLLISSLNILPDELSILEQIYSESRHHATRMDNLYEMVWIPIVDRTVQWTDPMQKQFEDLQSTMPWYTVHHPSLIDRAVIRFVKEKWHLRNKPILVVLDPQGKVVSPNAIHMMWIWGSNAFPFTITREEALWREETWRLELLVNGTDQTILNWIKEGKYIFLYGGDDMEWIQRFTKTARVVAQAANIPLEMAYVGKSSKKEQIRRIINTINQEKLSYSWSDLMIWFFWTRLESMLFSKIQLGRADDQDPTMQEIKKLLSYDKSGGWAVLSKGADVVVNGHGTTMLPTLVEYDTWKGHVITKGFEKSFKDHHDMLHGVAHPCCRFEFPSMGGRIPESMKCPECQRTMEKYTTFLCCHDDNTTTSFY</sequence>
<dbReference type="Pfam" id="PF14577">
    <property type="entry name" value="SEO_C"/>
    <property type="match status" value="1"/>
</dbReference>
<dbReference type="AlphaFoldDB" id="A0A7J7I1N7"/>
<dbReference type="EMBL" id="JACBKZ010000002">
    <property type="protein sequence ID" value="KAF5958829.1"/>
    <property type="molecule type" value="Genomic_DNA"/>
</dbReference>
<dbReference type="Pfam" id="PF14576">
    <property type="entry name" value="SEO_N"/>
    <property type="match status" value="1"/>
</dbReference>